<dbReference type="PANTHER" id="PTHR34406">
    <property type="entry name" value="PROTEIN YCEI"/>
    <property type="match status" value="1"/>
</dbReference>
<dbReference type="KEGG" id="arue:QQX03_04090"/>
<sequence length="191" mass="20760">MSWLRSITLLLAAALLGAAMPAGQMYRVDAVASNLSAKVPFLGLGSKTAGFPDVAGTIQLDRSRPQDIALDVTIDATKLTASDDLTLSRLKGERFFWVERYPTVRFVGREITMTNATQGTVEGDLTVRGVTKPVTLGVTFSKSPAEIAPREAITLTGKTRINRYEFAMTSYRLIVGKHVEIELTARMVPQG</sequence>
<dbReference type="PANTHER" id="PTHR34406:SF1">
    <property type="entry name" value="PROTEIN YCEI"/>
    <property type="match status" value="1"/>
</dbReference>
<dbReference type="InterPro" id="IPR036761">
    <property type="entry name" value="TTHA0802/YceI-like_sf"/>
</dbReference>
<feature type="chain" id="PRO_5040725667" evidence="1">
    <location>
        <begin position="22"/>
        <end position="191"/>
    </location>
</feature>
<dbReference type="Pfam" id="PF04264">
    <property type="entry name" value="YceI"/>
    <property type="match status" value="1"/>
</dbReference>
<evidence type="ECO:0000256" key="1">
    <source>
        <dbReference type="SAM" id="SignalP"/>
    </source>
</evidence>
<feature type="domain" description="Lipid/polyisoprenoid-binding YceI-like" evidence="2">
    <location>
        <begin position="25"/>
        <end position="188"/>
    </location>
</feature>
<dbReference type="SUPFAM" id="SSF101874">
    <property type="entry name" value="YceI-like"/>
    <property type="match status" value="1"/>
</dbReference>
<keyword evidence="1" id="KW-0732">Signal</keyword>
<accession>A0A9Y2F5U7</accession>
<proteinExistence type="predicted"/>
<evidence type="ECO:0000313" key="3">
    <source>
        <dbReference type="EMBL" id="WIW96295.1"/>
    </source>
</evidence>
<evidence type="ECO:0000259" key="2">
    <source>
        <dbReference type="SMART" id="SM00867"/>
    </source>
</evidence>
<evidence type="ECO:0000313" key="4">
    <source>
        <dbReference type="Proteomes" id="UP001231445"/>
    </source>
</evidence>
<dbReference type="Gene3D" id="2.40.128.110">
    <property type="entry name" value="Lipid/polyisoprenoid-binding, YceI-like"/>
    <property type="match status" value="1"/>
</dbReference>
<gene>
    <name evidence="3" type="ORF">QQX03_04090</name>
</gene>
<organism evidence="3 4">
    <name type="scientific">Altererythrobacter rubellus</name>
    <dbReference type="NCBI Taxonomy" id="2173831"/>
    <lineage>
        <taxon>Bacteria</taxon>
        <taxon>Pseudomonadati</taxon>
        <taxon>Pseudomonadota</taxon>
        <taxon>Alphaproteobacteria</taxon>
        <taxon>Sphingomonadales</taxon>
        <taxon>Erythrobacteraceae</taxon>
        <taxon>Altererythrobacter</taxon>
    </lineage>
</organism>
<dbReference type="SMART" id="SM00867">
    <property type="entry name" value="YceI"/>
    <property type="match status" value="1"/>
</dbReference>
<dbReference type="Proteomes" id="UP001231445">
    <property type="component" value="Chromosome"/>
</dbReference>
<reference evidence="3 4" key="1">
    <citation type="submission" date="2023-06" db="EMBL/GenBank/DDBJ databases">
        <title>Altererythrobacter rubellus NBRC 112769 genome.</title>
        <authorList>
            <person name="Zhang K."/>
        </authorList>
    </citation>
    <scope>NUCLEOTIDE SEQUENCE [LARGE SCALE GENOMIC DNA]</scope>
    <source>
        <strain evidence="3 4">NBRC 112769</strain>
    </source>
</reference>
<name>A0A9Y2F5U7_9SPHN</name>
<dbReference type="EMBL" id="CP127221">
    <property type="protein sequence ID" value="WIW96295.1"/>
    <property type="molecule type" value="Genomic_DNA"/>
</dbReference>
<dbReference type="RefSeq" id="WP_285976602.1">
    <property type="nucleotide sequence ID" value="NZ_CP127221.1"/>
</dbReference>
<dbReference type="InterPro" id="IPR007372">
    <property type="entry name" value="Lipid/polyisoprenoid-bd_YceI"/>
</dbReference>
<protein>
    <submittedName>
        <fullName evidence="3">YceI family protein</fullName>
    </submittedName>
</protein>
<keyword evidence="4" id="KW-1185">Reference proteome</keyword>
<feature type="signal peptide" evidence="1">
    <location>
        <begin position="1"/>
        <end position="21"/>
    </location>
</feature>
<dbReference type="AlphaFoldDB" id="A0A9Y2F5U7"/>